<dbReference type="Gene3D" id="1.10.443.10">
    <property type="entry name" value="Intergrase catalytic core"/>
    <property type="match status" value="1"/>
</dbReference>
<dbReference type="PANTHER" id="PTHR30349">
    <property type="entry name" value="PHAGE INTEGRASE-RELATED"/>
    <property type="match status" value="1"/>
</dbReference>
<evidence type="ECO:0000256" key="4">
    <source>
        <dbReference type="SAM" id="MobiDB-lite"/>
    </source>
</evidence>
<proteinExistence type="inferred from homology"/>
<keyword evidence="2" id="KW-0238">DNA-binding</keyword>
<dbReference type="Proteomes" id="UP000012040">
    <property type="component" value="Chromosome"/>
</dbReference>
<dbReference type="InterPro" id="IPR050090">
    <property type="entry name" value="Tyrosine_recombinase_XerCD"/>
</dbReference>
<dbReference type="PROSITE" id="PS51898">
    <property type="entry name" value="TYR_RECOMBINASE"/>
    <property type="match status" value="1"/>
</dbReference>
<name>M4V519_9BACT</name>
<dbReference type="PATRIC" id="fig|1184267.3.peg.214"/>
<dbReference type="InterPro" id="IPR011010">
    <property type="entry name" value="DNA_brk_join_enz"/>
</dbReference>
<dbReference type="PANTHER" id="PTHR30349:SF64">
    <property type="entry name" value="PROPHAGE INTEGRASE INTD-RELATED"/>
    <property type="match status" value="1"/>
</dbReference>
<dbReference type="AlphaFoldDB" id="M4V519"/>
<dbReference type="CDD" id="cd01189">
    <property type="entry name" value="INT_ICEBs1_C_like"/>
    <property type="match status" value="1"/>
</dbReference>
<dbReference type="EMBL" id="CP003537">
    <property type="protein sequence ID" value="AGH94432.1"/>
    <property type="molecule type" value="Genomic_DNA"/>
</dbReference>
<feature type="domain" description="Tyr recombinase" evidence="5">
    <location>
        <begin position="203"/>
        <end position="386"/>
    </location>
</feature>
<dbReference type="KEGG" id="bex:A11Q_212"/>
<dbReference type="InterPro" id="IPR013762">
    <property type="entry name" value="Integrase-like_cat_sf"/>
</dbReference>
<comment type="similarity">
    <text evidence="1">Belongs to the 'phage' integrase family.</text>
</comment>
<feature type="compositionally biased region" description="Basic and acidic residues" evidence="4">
    <location>
        <begin position="1"/>
        <end position="17"/>
    </location>
</feature>
<evidence type="ECO:0000256" key="3">
    <source>
        <dbReference type="ARBA" id="ARBA00023172"/>
    </source>
</evidence>
<evidence type="ECO:0000256" key="2">
    <source>
        <dbReference type="ARBA" id="ARBA00023125"/>
    </source>
</evidence>
<dbReference type="InterPro" id="IPR010998">
    <property type="entry name" value="Integrase_recombinase_N"/>
</dbReference>
<dbReference type="RefSeq" id="WP_015468922.1">
    <property type="nucleotide sequence ID" value="NC_020813.1"/>
</dbReference>
<keyword evidence="3" id="KW-0233">DNA recombination</keyword>
<protein>
    <recommendedName>
        <fullName evidence="5">Tyr recombinase domain-containing protein</fullName>
    </recommendedName>
</protein>
<dbReference type="InterPro" id="IPR002104">
    <property type="entry name" value="Integrase_catalytic"/>
</dbReference>
<dbReference type="GO" id="GO:0003677">
    <property type="term" value="F:DNA binding"/>
    <property type="evidence" value="ECO:0007669"/>
    <property type="project" value="UniProtKB-KW"/>
</dbReference>
<evidence type="ECO:0000259" key="5">
    <source>
        <dbReference type="PROSITE" id="PS51898"/>
    </source>
</evidence>
<dbReference type="STRING" id="1184267.A11Q_212"/>
<evidence type="ECO:0000313" key="7">
    <source>
        <dbReference type="Proteomes" id="UP000012040"/>
    </source>
</evidence>
<evidence type="ECO:0000256" key="1">
    <source>
        <dbReference type="ARBA" id="ARBA00008857"/>
    </source>
</evidence>
<reference evidence="6 7" key="1">
    <citation type="journal article" date="2013" name="ISME J.">
        <title>By their genes ye shall know them: genomic signatures of predatory bacteria.</title>
        <authorList>
            <person name="Pasternak Z."/>
            <person name="Pietrokovski S."/>
            <person name="Rotem O."/>
            <person name="Gophna U."/>
            <person name="Lurie-Weinberger M.N."/>
            <person name="Jurkevitch E."/>
        </authorList>
    </citation>
    <scope>NUCLEOTIDE SEQUENCE [LARGE SCALE GENOMIC DNA]</scope>
    <source>
        <strain evidence="6 7">JSS</strain>
    </source>
</reference>
<feature type="region of interest" description="Disordered" evidence="4">
    <location>
        <begin position="1"/>
        <end position="21"/>
    </location>
</feature>
<keyword evidence="7" id="KW-1185">Reference proteome</keyword>
<dbReference type="HOGENOM" id="CLU_675536_0_0_7"/>
<dbReference type="Pfam" id="PF00589">
    <property type="entry name" value="Phage_integrase"/>
    <property type="match status" value="1"/>
</dbReference>
<evidence type="ECO:0000313" key="6">
    <source>
        <dbReference type="EMBL" id="AGH94432.1"/>
    </source>
</evidence>
<gene>
    <name evidence="6" type="ORF">A11Q_212</name>
</gene>
<accession>M4V519</accession>
<dbReference type="GO" id="GO:0015074">
    <property type="term" value="P:DNA integration"/>
    <property type="evidence" value="ECO:0007669"/>
    <property type="project" value="InterPro"/>
</dbReference>
<dbReference type="Gene3D" id="1.10.150.130">
    <property type="match status" value="1"/>
</dbReference>
<dbReference type="eggNOG" id="COG4974">
    <property type="taxonomic scope" value="Bacteria"/>
</dbReference>
<dbReference type="SUPFAM" id="SSF56349">
    <property type="entry name" value="DNA breaking-rejoining enzymes"/>
    <property type="match status" value="1"/>
</dbReference>
<sequence>MSEEKTDKKPRNKKDPSLVENGIYQVGPNLYDVKVRKRIKEDPKGAGVQHTKAKRNVRFLTEARKIRNQFVHELELKEQEHLNGDYTWKEAKEKYFEERYKQVSQDQTLKEKIGDKTFSNQKVTVEKHTETWDSMRLSDFKQEFIRNDLAEKLRGYPKSTVKSILKHIRAVFEYHYNKQITPLTHNPCKGIHPWGADNREQVDDIPKMSMEEVSKLLTHTAATNSEWHSIFYCAYHTGMRSGELWAWKWEDIDADFKIIRLRRSYCFQSKKEKTPKNKHARSIPINKSLRRHLMNLKIQADSSYVLPHLPMWRDGKIAIVLRGFQKELKITETSFHSIRASHITHMLLKGISSQALQETVGHADYRTMARYVRDLDRERAIKNITDVLDDDIEAKIIPFNPKKEDVG</sequence>
<organism evidence="6 7">
    <name type="scientific">Pseudobdellovibrio exovorus JSS</name>
    <dbReference type="NCBI Taxonomy" id="1184267"/>
    <lineage>
        <taxon>Bacteria</taxon>
        <taxon>Pseudomonadati</taxon>
        <taxon>Bdellovibrionota</taxon>
        <taxon>Bdellovibrionia</taxon>
        <taxon>Bdellovibrionales</taxon>
        <taxon>Pseudobdellovibrionaceae</taxon>
        <taxon>Pseudobdellovibrio</taxon>
    </lineage>
</organism>
<dbReference type="GO" id="GO:0006310">
    <property type="term" value="P:DNA recombination"/>
    <property type="evidence" value="ECO:0007669"/>
    <property type="project" value="UniProtKB-KW"/>
</dbReference>
<dbReference type="OrthoDB" id="5290434at2"/>